<evidence type="ECO:0000313" key="2">
    <source>
        <dbReference type="Proteomes" id="UP000718793"/>
    </source>
</evidence>
<proteinExistence type="predicted"/>
<evidence type="ECO:0000313" key="1">
    <source>
        <dbReference type="EMBL" id="MBU4692461.1"/>
    </source>
</evidence>
<name>A0ABS6DQ54_9MOLU</name>
<reference evidence="1" key="1">
    <citation type="submission" date="2021-06" db="EMBL/GenBank/DDBJ databases">
        <title>Novel Mycoplasma species detected in California sea lions (Zalophus californianus) from the USA.</title>
        <authorList>
            <person name="Volokhov D.V."/>
            <person name="Furtak V.A."/>
            <person name="Zagorodnyaya T.A."/>
        </authorList>
    </citation>
    <scope>NUCLEOTIDE SEQUENCE [LARGE SCALE GENOMIC DNA]</scope>
    <source>
        <strain evidence="1">CSL 5346</strain>
    </source>
</reference>
<dbReference type="Proteomes" id="UP000718793">
    <property type="component" value="Unassembled WGS sequence"/>
</dbReference>
<gene>
    <name evidence="1" type="ORF">KQ875_02530</name>
</gene>
<sequence length="377" mass="45381">MSVLVMTLGINRTDHLFLDDYYETEVSDILKDKNQISWYISHLESDLNLNIKQLIIKFIETKFSSPNENYKTKDLLLDYLQEKKWAQQIILHILAGQAVNNFLNALQNNLNTSRKFSSYFSIEDFQNAKHNAIKNQKLIYAIIKNLFSASFILESKIELKQINYTFLTELLTTSLLETLVNHKLDERYKYLRNYLSKLEIFKEFADFLFMNFSINLKNYSELNIFDEAWEKWLILNHYKIIYYFDKIISEVSRQENQKQTIEFIKLSILLVYKIPENNNLDTRKIESKIDNIIWLTNEHKEILNKYLKILLKEFQMFSIYDYIFSNAKEQTKKEFKLKLFKKIRYVNVLRKFILAIFSLKMEIKNLKKQQKEQSENK</sequence>
<keyword evidence="2" id="KW-1185">Reference proteome</keyword>
<organism evidence="1 2">
    <name type="scientific">Mycoplasma zalophi</name>
    <dbReference type="NCBI Taxonomy" id="191287"/>
    <lineage>
        <taxon>Bacteria</taxon>
        <taxon>Bacillati</taxon>
        <taxon>Mycoplasmatota</taxon>
        <taxon>Mollicutes</taxon>
        <taxon>Mycoplasmataceae</taxon>
        <taxon>Mycoplasma</taxon>
    </lineage>
</organism>
<protein>
    <submittedName>
        <fullName evidence="1">Uncharacterized protein</fullName>
    </submittedName>
</protein>
<accession>A0ABS6DQ54</accession>
<comment type="caution">
    <text evidence="1">The sequence shown here is derived from an EMBL/GenBank/DDBJ whole genome shotgun (WGS) entry which is preliminary data.</text>
</comment>
<dbReference type="EMBL" id="JAHMHH010000002">
    <property type="protein sequence ID" value="MBU4692461.1"/>
    <property type="molecule type" value="Genomic_DNA"/>
</dbReference>
<dbReference type="RefSeq" id="WP_216489071.1">
    <property type="nucleotide sequence ID" value="NZ_JAHMHH010000002.1"/>
</dbReference>